<dbReference type="Proteomes" id="UP000094764">
    <property type="component" value="Unassembled WGS sequence"/>
</dbReference>
<keyword evidence="2" id="KW-1185">Reference proteome</keyword>
<name>A0A1E5GTN7_9ENTE</name>
<gene>
    <name evidence="1" type="ORF">BCR23_07765</name>
</gene>
<proteinExistence type="predicted"/>
<sequence length="155" mass="18107">MERMSYASTKKNDSWDAQCISAILMRRSHLLPDATPQDYYWTMRHIVNRRNALVKNLGGLTRQFHEQLQVAYPSYKHFFHELTCATSLAFYEKFPSANHLKQVSEEELGAFLRVPSHNTCSTNRAIKILDLVEQEKQPTLDYQQERDCLVRSIAQ</sequence>
<accession>A0A1E5GTN7</accession>
<evidence type="ECO:0000313" key="1">
    <source>
        <dbReference type="EMBL" id="OEG16035.1"/>
    </source>
</evidence>
<evidence type="ECO:0000313" key="2">
    <source>
        <dbReference type="Proteomes" id="UP000094764"/>
    </source>
</evidence>
<dbReference type="STRING" id="903983.BCR23_07765"/>
<dbReference type="EMBL" id="MIKB01000014">
    <property type="protein sequence ID" value="OEG16035.1"/>
    <property type="molecule type" value="Genomic_DNA"/>
</dbReference>
<organism evidence="1 2">
    <name type="scientific">Enterococcus quebecensis</name>
    <dbReference type="NCBI Taxonomy" id="903983"/>
    <lineage>
        <taxon>Bacteria</taxon>
        <taxon>Bacillati</taxon>
        <taxon>Bacillota</taxon>
        <taxon>Bacilli</taxon>
        <taxon>Lactobacillales</taxon>
        <taxon>Enterococcaceae</taxon>
        <taxon>Enterococcus</taxon>
    </lineage>
</organism>
<reference evidence="2" key="1">
    <citation type="submission" date="2016-09" db="EMBL/GenBank/DDBJ databases">
        <authorList>
            <person name="Gulvik C.A."/>
        </authorList>
    </citation>
    <scope>NUCLEOTIDE SEQUENCE [LARGE SCALE GENOMIC DNA]</scope>
    <source>
        <strain evidence="2">LMG 26306</strain>
    </source>
</reference>
<dbReference type="AlphaFoldDB" id="A0A1E5GTN7"/>
<comment type="caution">
    <text evidence="1">The sequence shown here is derived from an EMBL/GenBank/DDBJ whole genome shotgun (WGS) entry which is preliminary data.</text>
</comment>
<protein>
    <submittedName>
        <fullName evidence="1">Uncharacterized protein</fullName>
    </submittedName>
</protein>